<keyword evidence="3" id="KW-1185">Reference proteome</keyword>
<dbReference type="AlphaFoldDB" id="A0A9D4ZNS1"/>
<protein>
    <submittedName>
        <fullName evidence="2">Uncharacterized protein</fullName>
    </submittedName>
</protein>
<evidence type="ECO:0000313" key="3">
    <source>
        <dbReference type="Proteomes" id="UP000886520"/>
    </source>
</evidence>
<proteinExistence type="predicted"/>
<evidence type="ECO:0000256" key="1">
    <source>
        <dbReference type="SAM" id="MobiDB-lite"/>
    </source>
</evidence>
<feature type="region of interest" description="Disordered" evidence="1">
    <location>
        <begin position="37"/>
        <end position="76"/>
    </location>
</feature>
<accession>A0A9D4ZNS1</accession>
<comment type="caution">
    <text evidence="2">The sequence shown here is derived from an EMBL/GenBank/DDBJ whole genome shotgun (WGS) entry which is preliminary data.</text>
</comment>
<feature type="compositionally biased region" description="Basic and acidic residues" evidence="1">
    <location>
        <begin position="51"/>
        <end position="63"/>
    </location>
</feature>
<sequence length="138" mass="15348">MYCTAAQEQNTEREGGLASLLAFFRYMQQSPSSGFFEYRKQGESSEGASDEVVKDHMEAKEDNNGQDDDAYGKGSKSYSMGECIPKGDQATRYTTCVVSEDPINEEPHDTGSDALIDKENVKVLEGWTTMEMLLLCFV</sequence>
<dbReference type="Proteomes" id="UP000886520">
    <property type="component" value="Chromosome 5"/>
</dbReference>
<gene>
    <name evidence="2" type="ORF">GOP47_0005680</name>
</gene>
<dbReference type="EMBL" id="JABFUD020000005">
    <property type="protein sequence ID" value="KAI5080201.1"/>
    <property type="molecule type" value="Genomic_DNA"/>
</dbReference>
<evidence type="ECO:0000313" key="2">
    <source>
        <dbReference type="EMBL" id="KAI5080201.1"/>
    </source>
</evidence>
<organism evidence="2 3">
    <name type="scientific">Adiantum capillus-veneris</name>
    <name type="common">Maidenhair fern</name>
    <dbReference type="NCBI Taxonomy" id="13818"/>
    <lineage>
        <taxon>Eukaryota</taxon>
        <taxon>Viridiplantae</taxon>
        <taxon>Streptophyta</taxon>
        <taxon>Embryophyta</taxon>
        <taxon>Tracheophyta</taxon>
        <taxon>Polypodiopsida</taxon>
        <taxon>Polypodiidae</taxon>
        <taxon>Polypodiales</taxon>
        <taxon>Pteridineae</taxon>
        <taxon>Pteridaceae</taxon>
        <taxon>Vittarioideae</taxon>
        <taxon>Adiantum</taxon>
    </lineage>
</organism>
<reference evidence="2 3" key="1">
    <citation type="submission" date="2021-01" db="EMBL/GenBank/DDBJ databases">
        <title>Adiantum capillus-veneris genome.</title>
        <authorList>
            <person name="Fang Y."/>
            <person name="Liao Q."/>
        </authorList>
    </citation>
    <scope>NUCLEOTIDE SEQUENCE [LARGE SCALE GENOMIC DNA]</scope>
    <source>
        <strain evidence="2">H3</strain>
        <tissue evidence="2">Leaf</tissue>
    </source>
</reference>
<name>A0A9D4ZNS1_ADICA</name>